<reference evidence="1" key="2">
    <citation type="journal article" date="2015" name="Data Brief">
        <title>Shoot transcriptome of the giant reed, Arundo donax.</title>
        <authorList>
            <person name="Barrero R.A."/>
            <person name="Guerrero F.D."/>
            <person name="Moolhuijzen P."/>
            <person name="Goolsby J.A."/>
            <person name="Tidwell J."/>
            <person name="Bellgard S.E."/>
            <person name="Bellgard M.I."/>
        </authorList>
    </citation>
    <scope>NUCLEOTIDE SEQUENCE</scope>
    <source>
        <tissue evidence="1">Shoot tissue taken approximately 20 cm above the soil surface</tissue>
    </source>
</reference>
<sequence length="33" mass="3799">MITLLLALMAWGQSLSSHLKPVFMILLALTWWL</sequence>
<dbReference type="AlphaFoldDB" id="A0A0A9HYU4"/>
<protein>
    <submittedName>
        <fullName evidence="1">Uncharacterized protein</fullName>
    </submittedName>
</protein>
<proteinExistence type="predicted"/>
<reference evidence="1" key="1">
    <citation type="submission" date="2014-09" db="EMBL/GenBank/DDBJ databases">
        <authorList>
            <person name="Magalhaes I.L.F."/>
            <person name="Oliveira U."/>
            <person name="Santos F.R."/>
            <person name="Vidigal T.H.D.A."/>
            <person name="Brescovit A.D."/>
            <person name="Santos A.J."/>
        </authorList>
    </citation>
    <scope>NUCLEOTIDE SEQUENCE</scope>
    <source>
        <tissue evidence="1">Shoot tissue taken approximately 20 cm above the soil surface</tissue>
    </source>
</reference>
<name>A0A0A9HYU4_ARUDO</name>
<organism evidence="1">
    <name type="scientific">Arundo donax</name>
    <name type="common">Giant reed</name>
    <name type="synonym">Donax arundinaceus</name>
    <dbReference type="NCBI Taxonomy" id="35708"/>
    <lineage>
        <taxon>Eukaryota</taxon>
        <taxon>Viridiplantae</taxon>
        <taxon>Streptophyta</taxon>
        <taxon>Embryophyta</taxon>
        <taxon>Tracheophyta</taxon>
        <taxon>Spermatophyta</taxon>
        <taxon>Magnoliopsida</taxon>
        <taxon>Liliopsida</taxon>
        <taxon>Poales</taxon>
        <taxon>Poaceae</taxon>
        <taxon>PACMAD clade</taxon>
        <taxon>Arundinoideae</taxon>
        <taxon>Arundineae</taxon>
        <taxon>Arundo</taxon>
    </lineage>
</organism>
<accession>A0A0A9HYU4</accession>
<evidence type="ECO:0000313" key="1">
    <source>
        <dbReference type="EMBL" id="JAE38068.1"/>
    </source>
</evidence>
<dbReference type="EMBL" id="GBRH01159828">
    <property type="protein sequence ID" value="JAE38068.1"/>
    <property type="molecule type" value="Transcribed_RNA"/>
</dbReference>